<evidence type="ECO:0000256" key="1">
    <source>
        <dbReference type="SAM" id="MobiDB-lite"/>
    </source>
</evidence>
<evidence type="ECO:0000313" key="3">
    <source>
        <dbReference type="Proteomes" id="UP001159363"/>
    </source>
</evidence>
<keyword evidence="3" id="KW-1185">Reference proteome</keyword>
<dbReference type="EMBL" id="JARBHB010000005">
    <property type="protein sequence ID" value="KAJ8884495.1"/>
    <property type="molecule type" value="Genomic_DNA"/>
</dbReference>
<organism evidence="2 3">
    <name type="scientific">Dryococelus australis</name>
    <dbReference type="NCBI Taxonomy" id="614101"/>
    <lineage>
        <taxon>Eukaryota</taxon>
        <taxon>Metazoa</taxon>
        <taxon>Ecdysozoa</taxon>
        <taxon>Arthropoda</taxon>
        <taxon>Hexapoda</taxon>
        <taxon>Insecta</taxon>
        <taxon>Pterygota</taxon>
        <taxon>Neoptera</taxon>
        <taxon>Polyneoptera</taxon>
        <taxon>Phasmatodea</taxon>
        <taxon>Verophasmatodea</taxon>
        <taxon>Anareolatae</taxon>
        <taxon>Phasmatidae</taxon>
        <taxon>Eurycanthinae</taxon>
        <taxon>Dryococelus</taxon>
    </lineage>
</organism>
<evidence type="ECO:0008006" key="4">
    <source>
        <dbReference type="Google" id="ProtNLM"/>
    </source>
</evidence>
<reference evidence="2 3" key="1">
    <citation type="submission" date="2023-02" db="EMBL/GenBank/DDBJ databases">
        <title>LHISI_Scaffold_Assembly.</title>
        <authorList>
            <person name="Stuart O.P."/>
            <person name="Cleave R."/>
            <person name="Magrath M.J.L."/>
            <person name="Mikheyev A.S."/>
        </authorList>
    </citation>
    <scope>NUCLEOTIDE SEQUENCE [LARGE SCALE GENOMIC DNA]</scope>
    <source>
        <strain evidence="2">Daus_M_001</strain>
        <tissue evidence="2">Leg muscle</tissue>
    </source>
</reference>
<comment type="caution">
    <text evidence="2">The sequence shown here is derived from an EMBL/GenBank/DDBJ whole genome shotgun (WGS) entry which is preliminary data.</text>
</comment>
<protein>
    <recommendedName>
        <fullName evidence="4">Transposase</fullName>
    </recommendedName>
</protein>
<accession>A0ABQ9HJP2</accession>
<dbReference type="Proteomes" id="UP001159363">
    <property type="component" value="Chromosome 4"/>
</dbReference>
<gene>
    <name evidence="2" type="ORF">PR048_016352</name>
</gene>
<name>A0ABQ9HJP2_9NEOP</name>
<sequence>MQASSEDFEGASAKVAQVTKTQATPREVHVLQKSIEQLGQQMHSMRQMNSLKYQVITSCYQSRYFGKKKNSFDTSKLSKRERMLRIENLNFIDLTGHHMRKEFFIWLWEGWYPRNFGLKQEHRQFSGVIGKNQSLTNMIKKLYTHTVSIASAPINSILLGCDFVQKIPSTNQFYKAIQHCSWYTLKIVSKLATQ</sequence>
<feature type="region of interest" description="Disordered" evidence="1">
    <location>
        <begin position="1"/>
        <end position="20"/>
    </location>
</feature>
<proteinExistence type="predicted"/>
<evidence type="ECO:0000313" key="2">
    <source>
        <dbReference type="EMBL" id="KAJ8884495.1"/>
    </source>
</evidence>